<dbReference type="RefSeq" id="WP_380905435.1">
    <property type="nucleotide sequence ID" value="NZ_JBHUEG010000012.1"/>
</dbReference>
<dbReference type="NCBIfam" id="NF009222">
    <property type="entry name" value="PRK12570.1"/>
    <property type="match status" value="1"/>
</dbReference>
<reference evidence="5" key="1">
    <citation type="journal article" date="2019" name="Int. J. Syst. Evol. Microbiol.">
        <title>The Global Catalogue of Microorganisms (GCM) 10K type strain sequencing project: providing services to taxonomists for standard genome sequencing and annotation.</title>
        <authorList>
            <consortium name="The Broad Institute Genomics Platform"/>
            <consortium name="The Broad Institute Genome Sequencing Center for Infectious Disease"/>
            <person name="Wu L."/>
            <person name="Ma J."/>
        </authorList>
    </citation>
    <scope>NUCLEOTIDE SEQUENCE [LARGE SCALE GENOMIC DNA]</scope>
    <source>
        <strain evidence="5">KCTC 42662</strain>
    </source>
</reference>
<sequence>MMLQTEQAYKIANLHELSTEEILEGINEADQSVALCISQRLHDIQSVVDVIVTSIRGGGRVFYIGAGTSGRLGVLDSSECPPTFGVDPTLIQGVIAGGDAALRQAVEYAEDDTTAGWLKLQESGITNKDIVIGISASGHTPYVLATLKNAVKNGILTGCIVCNDNSPIQQMSQYPIVIPTGPEIIAGSTRMKAGTAQKMVLNMISTTVMIRLGRVKGNKMVDMELKNNKLYNRAVRMVMEETGCTEIIARQLIEKYKSVRQSIACFQVDCEK</sequence>
<dbReference type="NCBIfam" id="TIGR00274">
    <property type="entry name" value="N-acetylmuramic acid 6-phosphate etherase"/>
    <property type="match status" value="1"/>
</dbReference>
<evidence type="ECO:0000313" key="5">
    <source>
        <dbReference type="Proteomes" id="UP001597545"/>
    </source>
</evidence>
<dbReference type="PANTHER" id="PTHR10088:SF4">
    <property type="entry name" value="GLUCOKINASE REGULATORY PROTEIN"/>
    <property type="match status" value="1"/>
</dbReference>
<evidence type="ECO:0000313" key="4">
    <source>
        <dbReference type="EMBL" id="MFD2549116.1"/>
    </source>
</evidence>
<dbReference type="Proteomes" id="UP001597545">
    <property type="component" value="Unassembled WGS sequence"/>
</dbReference>
<dbReference type="EMBL" id="JBHULR010000015">
    <property type="protein sequence ID" value="MFD2549116.1"/>
    <property type="molecule type" value="Genomic_DNA"/>
</dbReference>
<comment type="caution">
    <text evidence="4">The sequence shown here is derived from an EMBL/GenBank/DDBJ whole genome shotgun (WGS) entry which is preliminary data.</text>
</comment>
<dbReference type="InterPro" id="IPR040190">
    <property type="entry name" value="MURQ/GCKR"/>
</dbReference>
<keyword evidence="2" id="KW-0119">Carbohydrate metabolism</keyword>
<dbReference type="PROSITE" id="PS51464">
    <property type="entry name" value="SIS"/>
    <property type="match status" value="1"/>
</dbReference>
<dbReference type="GO" id="GO:0016829">
    <property type="term" value="F:lyase activity"/>
    <property type="evidence" value="ECO:0007669"/>
    <property type="project" value="UniProtKB-KW"/>
</dbReference>
<dbReference type="InterPro" id="IPR005488">
    <property type="entry name" value="Etherase_MurQ"/>
</dbReference>
<evidence type="ECO:0000256" key="1">
    <source>
        <dbReference type="ARBA" id="ARBA00023239"/>
    </source>
</evidence>
<organism evidence="4 5">
    <name type="scientific">Sphingobacterium suaedae</name>
    <dbReference type="NCBI Taxonomy" id="1686402"/>
    <lineage>
        <taxon>Bacteria</taxon>
        <taxon>Pseudomonadati</taxon>
        <taxon>Bacteroidota</taxon>
        <taxon>Sphingobacteriia</taxon>
        <taxon>Sphingobacteriales</taxon>
        <taxon>Sphingobacteriaceae</taxon>
        <taxon>Sphingobacterium</taxon>
    </lineage>
</organism>
<dbReference type="NCBIfam" id="NF003915">
    <property type="entry name" value="PRK05441.1"/>
    <property type="match status" value="1"/>
</dbReference>
<feature type="domain" description="SIS" evidence="3">
    <location>
        <begin position="51"/>
        <end position="214"/>
    </location>
</feature>
<dbReference type="PANTHER" id="PTHR10088">
    <property type="entry name" value="GLUCOKINASE REGULATORY PROTEIN"/>
    <property type="match status" value="1"/>
</dbReference>
<dbReference type="Gene3D" id="3.40.50.10490">
    <property type="entry name" value="Glucose-6-phosphate isomerase like protein, domain 1"/>
    <property type="match status" value="1"/>
</dbReference>
<proteinExistence type="predicted"/>
<evidence type="ECO:0000259" key="3">
    <source>
        <dbReference type="PROSITE" id="PS51464"/>
    </source>
</evidence>
<name>A0ABW5KJF4_9SPHI</name>
<keyword evidence="5" id="KW-1185">Reference proteome</keyword>
<dbReference type="InterPro" id="IPR001347">
    <property type="entry name" value="SIS_dom"/>
</dbReference>
<dbReference type="SUPFAM" id="SSF53697">
    <property type="entry name" value="SIS domain"/>
    <property type="match status" value="1"/>
</dbReference>
<dbReference type="CDD" id="cd05007">
    <property type="entry name" value="SIS_Etherase"/>
    <property type="match status" value="1"/>
</dbReference>
<dbReference type="PROSITE" id="PS01272">
    <property type="entry name" value="GCKR"/>
    <property type="match status" value="1"/>
</dbReference>
<dbReference type="Pfam" id="PF22645">
    <property type="entry name" value="GKRP_SIS_N"/>
    <property type="match status" value="1"/>
</dbReference>
<keyword evidence="1 4" id="KW-0456">Lyase</keyword>
<dbReference type="Pfam" id="PF20741">
    <property type="entry name" value="GKRP-like_C"/>
    <property type="match status" value="1"/>
</dbReference>
<evidence type="ECO:0000256" key="2">
    <source>
        <dbReference type="ARBA" id="ARBA00023277"/>
    </source>
</evidence>
<accession>A0ABW5KJF4</accession>
<gene>
    <name evidence="4" type="primary">murQ</name>
    <name evidence="4" type="ORF">ACFSR5_15825</name>
</gene>
<dbReference type="EC" id="4.2.1.126" evidence="4"/>
<protein>
    <submittedName>
        <fullName evidence="4">N-acetylmuramic acid 6-phosphate etherase</fullName>
        <ecNumber evidence="4">4.2.1.126</ecNumber>
    </submittedName>
</protein>
<dbReference type="InterPro" id="IPR046348">
    <property type="entry name" value="SIS_dom_sf"/>
</dbReference>
<dbReference type="InterPro" id="IPR005486">
    <property type="entry name" value="Glucokinase_regulatory_CS"/>
</dbReference>